<feature type="compositionally biased region" description="Low complexity" evidence="4">
    <location>
        <begin position="558"/>
        <end position="570"/>
    </location>
</feature>
<dbReference type="FunFam" id="3.40.50.2000:FF:000268">
    <property type="entry name" value="Glycosyltransferase family 1 protein"/>
    <property type="match status" value="1"/>
</dbReference>
<dbReference type="InterPro" id="IPR002213">
    <property type="entry name" value="UDP_glucos_trans"/>
</dbReference>
<dbReference type="Proteomes" id="UP001149954">
    <property type="component" value="Unassembled WGS sequence"/>
</dbReference>
<dbReference type="PANTHER" id="PTHR48050:SF13">
    <property type="entry name" value="STEROL 3-BETA-GLUCOSYLTRANSFERASE UGT80A2"/>
    <property type="match status" value="1"/>
</dbReference>
<dbReference type="GO" id="GO:0016906">
    <property type="term" value="F:sterol 3-beta-glucosyltransferase activity"/>
    <property type="evidence" value="ECO:0007669"/>
    <property type="project" value="UniProtKB-ARBA"/>
</dbReference>
<evidence type="ECO:0000256" key="3">
    <source>
        <dbReference type="ARBA" id="ARBA00023098"/>
    </source>
</evidence>
<evidence type="ECO:0000259" key="5">
    <source>
        <dbReference type="Pfam" id="PF03033"/>
    </source>
</evidence>
<keyword evidence="2 7" id="KW-0808">Transferase</keyword>
<sequence length="741" mass="79439">MAHNEGSAGDTELVDSKLPPRLNIVIQIVGSRGDVQPFVALGLELQKFGHRVRIATHSPFRKFVEDSGIEFFNIGGDPKEMMAYMVKNPGLLPHMKSMHEGDVENNRKAIREILHGCWLSCIAGDRKLDITDEGREAFSRPEPFVANAIIANPPSFAHIHCAERLGVPLHMMFTMPWSPTRTFPHPLANIQCNLANDCAANYFSFMLTETLMWLGLGDLINSFRTETLGLFPIDILSAPVAVPKLNIPFTYCWSPSLIPKPVDWGPSISISGNYNLQSASSYTPPYHLAEFLQNGSCPIYIGFGSIALDDPEKVTQIILEAVGKAGVRAVISKGWANLGNNIPDLPPGVILIDNCPHDWIFGRVSCTIHHGGAGTTAAAISAGKPSIIVPFFGDQTFWGKMIARAGAGPSPIPFKRLTADNLSEAINAALTPKVLESASGLGIQVAKENGVVSGVEEFHKQLSRYALECSIVPSRPAMWKVRKTDIRLSSYAAAALTEENYLDLSDVEPIRICEYDLNYGALGPISGAVGAALDSAVQLLQGVKEVRASLSGCRNNGHSHSGAESGSAEKGGSKGARRATRAVIQAPVNIGVAITQGIHNAPRLWGGLVSRKQPCVTGIRSGLKAGGNEFFFGVYDGISGLVLEPYRHAKNDKLFGPISGLGIGVLSCVTKLTSGLTGAVIYPLKGIDAEIAKSIETNKATNIQSAILAQGKSEIAQASAQERTKIIKTWKSLVQNTSLGK</sequence>
<dbReference type="Pfam" id="PF06722">
    <property type="entry name" value="EryCIII-like_C"/>
    <property type="match status" value="1"/>
</dbReference>
<dbReference type="OrthoDB" id="5835829at2759"/>
<protein>
    <submittedName>
        <fullName evidence="7">UDP-glucose sterol transferase</fullName>
    </submittedName>
</protein>
<keyword evidence="3" id="KW-0443">Lipid metabolism</keyword>
<dbReference type="FunFam" id="3.40.50.2000:FF:000009">
    <property type="entry name" value="Sterol 3-beta-glucosyltransferase UGT80A2"/>
    <property type="match status" value="1"/>
</dbReference>
<name>A0A9W9XPU8_9EURO</name>
<dbReference type="InterPro" id="IPR004276">
    <property type="entry name" value="GlycoTrans_28_N"/>
</dbReference>
<dbReference type="InterPro" id="IPR010610">
    <property type="entry name" value="EryCIII-like_C"/>
</dbReference>
<dbReference type="CDD" id="cd03784">
    <property type="entry name" value="GT1_Gtf-like"/>
    <property type="match status" value="1"/>
</dbReference>
<dbReference type="GO" id="GO:0006629">
    <property type="term" value="P:lipid metabolic process"/>
    <property type="evidence" value="ECO:0007669"/>
    <property type="project" value="UniProtKB-KW"/>
</dbReference>
<dbReference type="Gene3D" id="3.40.50.2000">
    <property type="entry name" value="Glycogen Phosphorylase B"/>
    <property type="match status" value="2"/>
</dbReference>
<dbReference type="EMBL" id="JAPWDS010000005">
    <property type="protein sequence ID" value="KAJ5496979.1"/>
    <property type="molecule type" value="Genomic_DNA"/>
</dbReference>
<evidence type="ECO:0000259" key="6">
    <source>
        <dbReference type="Pfam" id="PF06722"/>
    </source>
</evidence>
<evidence type="ECO:0000313" key="8">
    <source>
        <dbReference type="Proteomes" id="UP001149954"/>
    </source>
</evidence>
<dbReference type="PANTHER" id="PTHR48050">
    <property type="entry name" value="STEROL 3-BETA-GLUCOSYLTRANSFERASE"/>
    <property type="match status" value="1"/>
</dbReference>
<accession>A0A9W9XPU8</accession>
<evidence type="ECO:0000256" key="2">
    <source>
        <dbReference type="ARBA" id="ARBA00022679"/>
    </source>
</evidence>
<comment type="caution">
    <text evidence="7">The sequence shown here is derived from an EMBL/GenBank/DDBJ whole genome shotgun (WGS) entry which is preliminary data.</text>
</comment>
<feature type="domain" description="Glycosyltransferase family 28 N-terminal" evidence="5">
    <location>
        <begin position="24"/>
        <end position="184"/>
    </location>
</feature>
<dbReference type="InterPro" id="IPR050426">
    <property type="entry name" value="Glycosyltransferase_28"/>
</dbReference>
<dbReference type="Pfam" id="PF03033">
    <property type="entry name" value="Glyco_transf_28"/>
    <property type="match status" value="1"/>
</dbReference>
<evidence type="ECO:0000313" key="7">
    <source>
        <dbReference type="EMBL" id="KAJ5496979.1"/>
    </source>
</evidence>
<keyword evidence="8" id="KW-1185">Reference proteome</keyword>
<feature type="domain" description="Erythromycin biosynthesis protein CIII-like C-terminal" evidence="6">
    <location>
        <begin position="336"/>
        <end position="435"/>
    </location>
</feature>
<evidence type="ECO:0000256" key="1">
    <source>
        <dbReference type="ARBA" id="ARBA00004184"/>
    </source>
</evidence>
<comment type="subcellular location">
    <subcellularLocation>
        <location evidence="1">Endomembrane system</location>
        <topology evidence="1">Peripheral membrane protein</topology>
    </subcellularLocation>
</comment>
<feature type="region of interest" description="Disordered" evidence="4">
    <location>
        <begin position="553"/>
        <end position="576"/>
    </location>
</feature>
<proteinExistence type="predicted"/>
<reference evidence="7" key="1">
    <citation type="submission" date="2022-12" db="EMBL/GenBank/DDBJ databases">
        <authorList>
            <person name="Petersen C."/>
        </authorList>
    </citation>
    <scope>NUCLEOTIDE SEQUENCE</scope>
    <source>
        <strain evidence="7">IBT 29495</strain>
    </source>
</reference>
<dbReference type="GO" id="GO:0005975">
    <property type="term" value="P:carbohydrate metabolic process"/>
    <property type="evidence" value="ECO:0007669"/>
    <property type="project" value="InterPro"/>
</dbReference>
<reference evidence="7" key="2">
    <citation type="journal article" date="2023" name="IMA Fungus">
        <title>Comparative genomic study of the Penicillium genus elucidates a diverse pangenome and 15 lateral gene transfer events.</title>
        <authorList>
            <person name="Petersen C."/>
            <person name="Sorensen T."/>
            <person name="Nielsen M.R."/>
            <person name="Sondergaard T.E."/>
            <person name="Sorensen J.L."/>
            <person name="Fitzpatrick D.A."/>
            <person name="Frisvad J.C."/>
            <person name="Nielsen K.L."/>
        </authorList>
    </citation>
    <scope>NUCLEOTIDE SEQUENCE</scope>
    <source>
        <strain evidence="7">IBT 29495</strain>
    </source>
</reference>
<dbReference type="GO" id="GO:0012505">
    <property type="term" value="C:endomembrane system"/>
    <property type="evidence" value="ECO:0007669"/>
    <property type="project" value="UniProtKB-SubCell"/>
</dbReference>
<dbReference type="SUPFAM" id="SSF53756">
    <property type="entry name" value="UDP-Glycosyltransferase/glycogen phosphorylase"/>
    <property type="match status" value="1"/>
</dbReference>
<gene>
    <name evidence="7" type="ORF">N7463_008966</name>
</gene>
<evidence type="ECO:0000256" key="4">
    <source>
        <dbReference type="SAM" id="MobiDB-lite"/>
    </source>
</evidence>
<organism evidence="7 8">
    <name type="scientific">Penicillium fimorum</name>
    <dbReference type="NCBI Taxonomy" id="1882269"/>
    <lineage>
        <taxon>Eukaryota</taxon>
        <taxon>Fungi</taxon>
        <taxon>Dikarya</taxon>
        <taxon>Ascomycota</taxon>
        <taxon>Pezizomycotina</taxon>
        <taxon>Eurotiomycetes</taxon>
        <taxon>Eurotiomycetidae</taxon>
        <taxon>Eurotiales</taxon>
        <taxon>Aspergillaceae</taxon>
        <taxon>Penicillium</taxon>
    </lineage>
</organism>
<dbReference type="AlphaFoldDB" id="A0A9W9XPU8"/>